<gene>
    <name evidence="8" type="ORF">K1F36_15385</name>
</gene>
<dbReference type="Gene3D" id="3.80.10.10">
    <property type="entry name" value="Ribonuclease Inhibitor"/>
    <property type="match status" value="1"/>
</dbReference>
<dbReference type="InterPro" id="IPR001611">
    <property type="entry name" value="Leu-rich_rpt"/>
</dbReference>
<dbReference type="Gene3D" id="2.60.40.10">
    <property type="entry name" value="Immunoglobulins"/>
    <property type="match status" value="2"/>
</dbReference>
<evidence type="ECO:0000313" key="8">
    <source>
        <dbReference type="EMBL" id="MBW8201208.1"/>
    </source>
</evidence>
<proteinExistence type="predicted"/>
<feature type="region of interest" description="Disordered" evidence="5">
    <location>
        <begin position="606"/>
        <end position="625"/>
    </location>
</feature>
<keyword evidence="6" id="KW-0732">Signal</keyword>
<sequence>MKNMKFTLAVMAVVLLWVVGCSTDDGPEMAPAAFSVDKKTIDFGEVEIGSLKNVKITITNTGEDDLVLKDYSLSSDDTSGFSVNFSESEVILPADGIFEMDVNFIPTVEGEKTSVLTIVSNIGENKINLKGEGVPVPVAVFGIDIDEKDFGDVDTGGEVAQVFTVTNQGTADLHLMSYSVEGDAGSFQTDFTAQTMAPGAFYELEVIFMPQSKGAKSAVITLTTNVGDHTIGLQGNGVVNEPVVTIPDTNFKAVLLAHGSTIAGTNISKIDTNDDGEIQVSEAESYTGTISSSQRGVNDLSGIEAFINITELRCDNNPLTQLDLSINSSLRTIIAYRCELTSIDISNSPALETLHLDDNKLSNLSVQGNTNLKILRVQRNGLTKLDLSQNTALETLLVDDNALSVLDVSNSPNLISLMAQRNELTNIDITQNSALETLYLDNNQLSSLNVSNNPNLKLLWVQLNALTSLDITTNSKLEEIRCGLNQLSSMDLTQNLDLKLFYSDVNKLTTLDVSKNVALTSISIADNLLTSLSLKQNPALEYVSCPRNKLTNLDVSSNGSLQRLICESNQLKVLILNNGNNTGINYMGAKNNPDLTCIQIDEGFEPPTDGSWNKDDSTSYSTSCP</sequence>
<dbReference type="RefSeq" id="WP_220114644.1">
    <property type="nucleotide sequence ID" value="NZ_JAHZSV010000026.1"/>
</dbReference>
<name>A0ABS7EUB1_9FLAO</name>
<dbReference type="InterPro" id="IPR052574">
    <property type="entry name" value="CDIRP"/>
</dbReference>
<evidence type="ECO:0000256" key="3">
    <source>
        <dbReference type="ARBA" id="ARBA00022614"/>
    </source>
</evidence>
<dbReference type="PROSITE" id="PS51450">
    <property type="entry name" value="LRR"/>
    <property type="match status" value="1"/>
</dbReference>
<dbReference type="Pfam" id="PF07610">
    <property type="entry name" value="DUF1573"/>
    <property type="match status" value="1"/>
</dbReference>
<dbReference type="SUPFAM" id="SSF52058">
    <property type="entry name" value="L domain-like"/>
    <property type="match status" value="1"/>
</dbReference>
<dbReference type="Proteomes" id="UP001196136">
    <property type="component" value="Unassembled WGS sequence"/>
</dbReference>
<evidence type="ECO:0000313" key="9">
    <source>
        <dbReference type="Proteomes" id="UP001196136"/>
    </source>
</evidence>
<feature type="chain" id="PRO_5047134058" evidence="6">
    <location>
        <begin position="24"/>
        <end position="625"/>
    </location>
</feature>
<keyword evidence="9" id="KW-1185">Reference proteome</keyword>
<reference evidence="8 9" key="1">
    <citation type="submission" date="2021-08" db="EMBL/GenBank/DDBJ databases">
        <title>Muricauda profundi sp. nov., a marine bacterium isolated from deep seawater of the Mariana Trench.</title>
        <authorList>
            <person name="Wei Y."/>
        </authorList>
    </citation>
    <scope>NUCLEOTIDE SEQUENCE [LARGE SCALE GENOMIC DNA]</scope>
    <source>
        <strain evidence="8 9">W52</strain>
    </source>
</reference>
<keyword evidence="4" id="KW-0677">Repeat</keyword>
<dbReference type="Pfam" id="PF15780">
    <property type="entry name" value="ASH"/>
    <property type="match status" value="1"/>
</dbReference>
<dbReference type="PROSITE" id="PS51257">
    <property type="entry name" value="PROKAR_LIPOPROTEIN"/>
    <property type="match status" value="1"/>
</dbReference>
<dbReference type="InterPro" id="IPR011467">
    <property type="entry name" value="DUF1573"/>
</dbReference>
<organism evidence="8 9">
    <name type="scientific">Flagellimonas abyssi</name>
    <dbReference type="NCBI Taxonomy" id="2864871"/>
    <lineage>
        <taxon>Bacteria</taxon>
        <taxon>Pseudomonadati</taxon>
        <taxon>Bacteroidota</taxon>
        <taxon>Flavobacteriia</taxon>
        <taxon>Flavobacteriales</taxon>
        <taxon>Flavobacteriaceae</taxon>
        <taxon>Flagellimonas</taxon>
    </lineage>
</organism>
<dbReference type="PANTHER" id="PTHR47566">
    <property type="match status" value="1"/>
</dbReference>
<evidence type="ECO:0000256" key="4">
    <source>
        <dbReference type="ARBA" id="ARBA00022737"/>
    </source>
</evidence>
<accession>A0ABS7EUB1</accession>
<comment type="caution">
    <text evidence="8">The sequence shown here is derived from an EMBL/GenBank/DDBJ whole genome shotgun (WGS) entry which is preliminary data.</text>
</comment>
<dbReference type="InterPro" id="IPR032675">
    <property type="entry name" value="LRR_dom_sf"/>
</dbReference>
<protein>
    <submittedName>
        <fullName evidence="8">Choice-of-anchor D domain-containing protein</fullName>
    </submittedName>
</protein>
<keyword evidence="2" id="KW-0963">Cytoplasm</keyword>
<evidence type="ECO:0000256" key="1">
    <source>
        <dbReference type="ARBA" id="ARBA00004496"/>
    </source>
</evidence>
<comment type="subcellular location">
    <subcellularLocation>
        <location evidence="1">Cytoplasm</location>
    </subcellularLocation>
</comment>
<feature type="domain" description="Abnormal spindle-like microcephaly-associated protein ASH" evidence="7">
    <location>
        <begin position="27"/>
        <end position="122"/>
    </location>
</feature>
<feature type="signal peptide" evidence="6">
    <location>
        <begin position="1"/>
        <end position="23"/>
    </location>
</feature>
<evidence type="ECO:0000259" key="7">
    <source>
        <dbReference type="Pfam" id="PF15780"/>
    </source>
</evidence>
<dbReference type="PANTHER" id="PTHR47566:SF1">
    <property type="entry name" value="PROTEIN NUD1"/>
    <property type="match status" value="1"/>
</dbReference>
<evidence type="ECO:0000256" key="2">
    <source>
        <dbReference type="ARBA" id="ARBA00022490"/>
    </source>
</evidence>
<dbReference type="NCBIfam" id="NF012200">
    <property type="entry name" value="choice_anch_D"/>
    <property type="match status" value="2"/>
</dbReference>
<dbReference type="InterPro" id="IPR013783">
    <property type="entry name" value="Ig-like_fold"/>
</dbReference>
<dbReference type="EMBL" id="JAHZSV010000026">
    <property type="protein sequence ID" value="MBW8201208.1"/>
    <property type="molecule type" value="Genomic_DNA"/>
</dbReference>
<evidence type="ECO:0000256" key="5">
    <source>
        <dbReference type="SAM" id="MobiDB-lite"/>
    </source>
</evidence>
<evidence type="ECO:0000256" key="6">
    <source>
        <dbReference type="SAM" id="SignalP"/>
    </source>
</evidence>
<keyword evidence="3" id="KW-0433">Leucine-rich repeat</keyword>
<dbReference type="InterPro" id="IPR031549">
    <property type="entry name" value="ASH"/>
</dbReference>